<keyword evidence="2" id="KW-1185">Reference proteome</keyword>
<evidence type="ECO:0000313" key="1">
    <source>
        <dbReference type="EMBL" id="THU85053.1"/>
    </source>
</evidence>
<reference evidence="1 2" key="1">
    <citation type="journal article" date="2019" name="Nat. Ecol. Evol.">
        <title>Megaphylogeny resolves global patterns of mushroom evolution.</title>
        <authorList>
            <person name="Varga T."/>
            <person name="Krizsan K."/>
            <person name="Foldi C."/>
            <person name="Dima B."/>
            <person name="Sanchez-Garcia M."/>
            <person name="Sanchez-Ramirez S."/>
            <person name="Szollosi G.J."/>
            <person name="Szarkandi J.G."/>
            <person name="Papp V."/>
            <person name="Albert L."/>
            <person name="Andreopoulos W."/>
            <person name="Angelini C."/>
            <person name="Antonin V."/>
            <person name="Barry K.W."/>
            <person name="Bougher N.L."/>
            <person name="Buchanan P."/>
            <person name="Buyck B."/>
            <person name="Bense V."/>
            <person name="Catcheside P."/>
            <person name="Chovatia M."/>
            <person name="Cooper J."/>
            <person name="Damon W."/>
            <person name="Desjardin D."/>
            <person name="Finy P."/>
            <person name="Geml J."/>
            <person name="Haridas S."/>
            <person name="Hughes K."/>
            <person name="Justo A."/>
            <person name="Karasinski D."/>
            <person name="Kautmanova I."/>
            <person name="Kiss B."/>
            <person name="Kocsube S."/>
            <person name="Kotiranta H."/>
            <person name="LaButti K.M."/>
            <person name="Lechner B.E."/>
            <person name="Liimatainen K."/>
            <person name="Lipzen A."/>
            <person name="Lukacs Z."/>
            <person name="Mihaltcheva S."/>
            <person name="Morgado L.N."/>
            <person name="Niskanen T."/>
            <person name="Noordeloos M.E."/>
            <person name="Ohm R.A."/>
            <person name="Ortiz-Santana B."/>
            <person name="Ovrebo C."/>
            <person name="Racz N."/>
            <person name="Riley R."/>
            <person name="Savchenko A."/>
            <person name="Shiryaev A."/>
            <person name="Soop K."/>
            <person name="Spirin V."/>
            <person name="Szebenyi C."/>
            <person name="Tomsovsky M."/>
            <person name="Tulloss R.E."/>
            <person name="Uehling J."/>
            <person name="Grigoriev I.V."/>
            <person name="Vagvolgyi C."/>
            <person name="Papp T."/>
            <person name="Martin F.M."/>
            <person name="Miettinen O."/>
            <person name="Hibbett D.S."/>
            <person name="Nagy L.G."/>
        </authorList>
    </citation>
    <scope>NUCLEOTIDE SEQUENCE [LARGE SCALE GENOMIC DNA]</scope>
    <source>
        <strain evidence="1 2">CBS 962.96</strain>
    </source>
</reference>
<accession>A0A4S8L9A2</accession>
<name>A0A4S8L9A2_DENBC</name>
<dbReference type="AlphaFoldDB" id="A0A4S8L9A2"/>
<dbReference type="OrthoDB" id="3244206at2759"/>
<gene>
    <name evidence="1" type="ORF">K435DRAFT_394657</name>
</gene>
<dbReference type="EMBL" id="ML179568">
    <property type="protein sequence ID" value="THU85053.1"/>
    <property type="molecule type" value="Genomic_DNA"/>
</dbReference>
<organism evidence="1 2">
    <name type="scientific">Dendrothele bispora (strain CBS 962.96)</name>
    <dbReference type="NCBI Taxonomy" id="1314807"/>
    <lineage>
        <taxon>Eukaryota</taxon>
        <taxon>Fungi</taxon>
        <taxon>Dikarya</taxon>
        <taxon>Basidiomycota</taxon>
        <taxon>Agaricomycotina</taxon>
        <taxon>Agaricomycetes</taxon>
        <taxon>Agaricomycetidae</taxon>
        <taxon>Agaricales</taxon>
        <taxon>Agaricales incertae sedis</taxon>
        <taxon>Dendrothele</taxon>
    </lineage>
</organism>
<protein>
    <submittedName>
        <fullName evidence="1">Uncharacterized protein</fullName>
    </submittedName>
</protein>
<sequence>MKQIKNVYTFVEKNVLPTGEIQDKVPPLQIFTYEVRKILYPDLLYDQIPNLLDLLANVDRYRAFIIEKAEQAVAFDRFYKHLHTDTLGLTEKEIKDLEEYSIHAEEMRGVYIAIVTQFCELDIYQLWMTTGKLSVVWPRLTEYFPMIGDKKGKRVEPSRDFLLDLSAGEQEQLRKAGEECYDYLELSSDLAANREDKRP</sequence>
<evidence type="ECO:0000313" key="2">
    <source>
        <dbReference type="Proteomes" id="UP000297245"/>
    </source>
</evidence>
<dbReference type="Proteomes" id="UP000297245">
    <property type="component" value="Unassembled WGS sequence"/>
</dbReference>
<proteinExistence type="predicted"/>